<evidence type="ECO:0000313" key="1">
    <source>
        <dbReference type="EMBL" id="RXH54042.1"/>
    </source>
</evidence>
<proteinExistence type="predicted"/>
<gene>
    <name evidence="1" type="ORF">GRAN_5011</name>
</gene>
<dbReference type="Pfam" id="PF12244">
    <property type="entry name" value="DUF3606"/>
    <property type="match status" value="1"/>
</dbReference>
<reference evidence="1 2" key="1">
    <citation type="submission" date="2018-11" db="EMBL/GenBank/DDBJ databases">
        <authorList>
            <person name="Mardanov A.V."/>
            <person name="Ravin N.V."/>
            <person name="Dedysh S.N."/>
        </authorList>
    </citation>
    <scope>NUCLEOTIDE SEQUENCE [LARGE SCALE GENOMIC DNA]</scope>
    <source>
        <strain evidence="1 2">AF10</strain>
    </source>
</reference>
<dbReference type="AlphaFoldDB" id="A0A4Q0SUP2"/>
<dbReference type="Proteomes" id="UP000289437">
    <property type="component" value="Unassembled WGS sequence"/>
</dbReference>
<evidence type="ECO:0000313" key="2">
    <source>
        <dbReference type="Proteomes" id="UP000289437"/>
    </source>
</evidence>
<evidence type="ECO:0008006" key="3">
    <source>
        <dbReference type="Google" id="ProtNLM"/>
    </source>
</evidence>
<dbReference type="RefSeq" id="WP_128915582.1">
    <property type="nucleotide sequence ID" value="NZ_RDSM01000006.1"/>
</dbReference>
<sequence>MADDTTKRGAADRLRINVHESYELEYWSKELGVTPEKLRVLVKEHGVMAADVRKALGK</sequence>
<comment type="caution">
    <text evidence="1">The sequence shown here is derived from an EMBL/GenBank/DDBJ whole genome shotgun (WGS) entry which is preliminary data.</text>
</comment>
<keyword evidence="2" id="KW-1185">Reference proteome</keyword>
<organism evidence="1 2">
    <name type="scientific">Granulicella sibirica</name>
    <dbReference type="NCBI Taxonomy" id="2479048"/>
    <lineage>
        <taxon>Bacteria</taxon>
        <taxon>Pseudomonadati</taxon>
        <taxon>Acidobacteriota</taxon>
        <taxon>Terriglobia</taxon>
        <taxon>Terriglobales</taxon>
        <taxon>Acidobacteriaceae</taxon>
        <taxon>Granulicella</taxon>
    </lineage>
</organism>
<accession>A0A4Q0SUP2</accession>
<reference evidence="2" key="2">
    <citation type="submission" date="2019-02" db="EMBL/GenBank/DDBJ databases">
        <title>Granulicella sibirica sp. nov., a psychrotolerant acidobacterium isolated from an organic soil layer in forested tundra, West Siberia.</title>
        <authorList>
            <person name="Oshkin I.Y."/>
            <person name="Kulichevskaya I.S."/>
            <person name="Rijpstra W.I.C."/>
            <person name="Sinninghe Damste J.S."/>
            <person name="Rakitin A.L."/>
            <person name="Ravin N.V."/>
            <person name="Dedysh S.N."/>
        </authorList>
    </citation>
    <scope>NUCLEOTIDE SEQUENCE [LARGE SCALE GENOMIC DNA]</scope>
    <source>
        <strain evidence="2">AF10</strain>
    </source>
</reference>
<protein>
    <recommendedName>
        <fullName evidence="3">DUF3606 domain-containing protein</fullName>
    </recommendedName>
</protein>
<dbReference type="InterPro" id="IPR022037">
    <property type="entry name" value="DUF3606"/>
</dbReference>
<dbReference type="EMBL" id="RDSM01000006">
    <property type="protein sequence ID" value="RXH54042.1"/>
    <property type="molecule type" value="Genomic_DNA"/>
</dbReference>
<dbReference type="OrthoDB" id="7030114at2"/>
<name>A0A4Q0SUP2_9BACT</name>